<dbReference type="Proteomes" id="UP000198508">
    <property type="component" value="Unassembled WGS sequence"/>
</dbReference>
<dbReference type="InterPro" id="IPR020904">
    <property type="entry name" value="Sc_DH/Rdtase_CS"/>
</dbReference>
<evidence type="ECO:0000256" key="1">
    <source>
        <dbReference type="ARBA" id="ARBA00006484"/>
    </source>
</evidence>
<dbReference type="PRINTS" id="PR00081">
    <property type="entry name" value="GDHRDH"/>
</dbReference>
<keyword evidence="4" id="KW-1185">Reference proteome</keyword>
<dbReference type="NCBIfam" id="NF009386">
    <property type="entry name" value="PRK12745.1"/>
    <property type="match status" value="1"/>
</dbReference>
<dbReference type="SUPFAM" id="SSF51735">
    <property type="entry name" value="NAD(P)-binding Rossmann-fold domains"/>
    <property type="match status" value="1"/>
</dbReference>
<evidence type="ECO:0000313" key="4">
    <source>
        <dbReference type="Proteomes" id="UP000198508"/>
    </source>
</evidence>
<dbReference type="InterPro" id="IPR002347">
    <property type="entry name" value="SDR_fam"/>
</dbReference>
<protein>
    <submittedName>
        <fullName evidence="3">NAD(P)-dependent dehydrogenase, short-chain alcohol dehydrogenase family</fullName>
    </submittedName>
</protein>
<keyword evidence="2" id="KW-0560">Oxidoreductase</keyword>
<dbReference type="FunFam" id="3.40.50.720:FF:000173">
    <property type="entry name" value="3-oxoacyl-[acyl-carrier protein] reductase"/>
    <property type="match status" value="1"/>
</dbReference>
<dbReference type="Gene3D" id="3.40.50.720">
    <property type="entry name" value="NAD(P)-binding Rossmann-like Domain"/>
    <property type="match status" value="1"/>
</dbReference>
<dbReference type="GeneID" id="93279210"/>
<dbReference type="PRINTS" id="PR00080">
    <property type="entry name" value="SDRFAMILY"/>
</dbReference>
<dbReference type="STRING" id="460384.SAMN05216313_11782"/>
<dbReference type="PANTHER" id="PTHR42760:SF133">
    <property type="entry name" value="3-OXOACYL-[ACYL-CARRIER-PROTEIN] REDUCTASE"/>
    <property type="match status" value="1"/>
</dbReference>
<sequence length="257" mass="28111">MERRKVALVTGASRGIGLAVATQLGLDGFRIAAVATREEEYYPEAGKRLRDAGVDYRWFAGNIGSGEDRKRIVAQVVEAFGRIDVLVNNAGVAPNVRADLLEMSEESYDRVMEINAKGTMFMTQAVARQMMAQEQTGAKRGTIVNVSSCSCEVVSLNRGEYCISKAGISMVTKLFAARLAPEGILVFEVRPGVIATDMTSTVEDKYNHLIEEGVFPIARWGRPEDVADAVSVFAGEKFLYSTGNYIDVDGGFHIRRL</sequence>
<dbReference type="GO" id="GO:0016616">
    <property type="term" value="F:oxidoreductase activity, acting on the CH-OH group of donors, NAD or NADP as acceptor"/>
    <property type="evidence" value="ECO:0007669"/>
    <property type="project" value="TreeGrafter"/>
</dbReference>
<evidence type="ECO:0000256" key="2">
    <source>
        <dbReference type="ARBA" id="ARBA00023002"/>
    </source>
</evidence>
<accession>A0A1I0HSU2</accession>
<gene>
    <name evidence="3" type="ORF">SAMN05216313_11782</name>
</gene>
<dbReference type="AlphaFoldDB" id="A0A1I0HSU2"/>
<comment type="similarity">
    <text evidence="1">Belongs to the short-chain dehydrogenases/reductases (SDR) family.</text>
</comment>
<evidence type="ECO:0000313" key="3">
    <source>
        <dbReference type="EMBL" id="SET86880.1"/>
    </source>
</evidence>
<dbReference type="GO" id="GO:0048038">
    <property type="term" value="F:quinone binding"/>
    <property type="evidence" value="ECO:0007669"/>
    <property type="project" value="TreeGrafter"/>
</dbReference>
<name>A0A1I0HSU2_9FIRM</name>
<dbReference type="InterPro" id="IPR036291">
    <property type="entry name" value="NAD(P)-bd_dom_sf"/>
</dbReference>
<dbReference type="PROSITE" id="PS00061">
    <property type="entry name" value="ADH_SHORT"/>
    <property type="match status" value="1"/>
</dbReference>
<dbReference type="EMBL" id="FOIM01000017">
    <property type="protein sequence ID" value="SET86880.1"/>
    <property type="molecule type" value="Genomic_DNA"/>
</dbReference>
<organism evidence="3 4">
    <name type="scientific">Enterocloster lavalensis</name>
    <dbReference type="NCBI Taxonomy" id="460384"/>
    <lineage>
        <taxon>Bacteria</taxon>
        <taxon>Bacillati</taxon>
        <taxon>Bacillota</taxon>
        <taxon>Clostridia</taxon>
        <taxon>Lachnospirales</taxon>
        <taxon>Lachnospiraceae</taxon>
        <taxon>Enterocloster</taxon>
    </lineage>
</organism>
<dbReference type="GO" id="GO:0006633">
    <property type="term" value="P:fatty acid biosynthetic process"/>
    <property type="evidence" value="ECO:0007669"/>
    <property type="project" value="TreeGrafter"/>
</dbReference>
<dbReference type="RefSeq" id="WP_092365869.1">
    <property type="nucleotide sequence ID" value="NZ_DAINWJ010000062.1"/>
</dbReference>
<reference evidence="4" key="1">
    <citation type="submission" date="2016-10" db="EMBL/GenBank/DDBJ databases">
        <authorList>
            <person name="Varghese N."/>
            <person name="Submissions S."/>
        </authorList>
    </citation>
    <scope>NUCLEOTIDE SEQUENCE [LARGE SCALE GENOMIC DNA]</scope>
    <source>
        <strain evidence="4">NLAE-zl-G277</strain>
    </source>
</reference>
<dbReference type="Pfam" id="PF13561">
    <property type="entry name" value="adh_short_C2"/>
    <property type="match status" value="1"/>
</dbReference>
<dbReference type="PANTHER" id="PTHR42760">
    <property type="entry name" value="SHORT-CHAIN DEHYDROGENASES/REDUCTASES FAMILY MEMBER"/>
    <property type="match status" value="1"/>
</dbReference>
<proteinExistence type="inferred from homology"/>